<evidence type="ECO:0000256" key="2">
    <source>
        <dbReference type="ARBA" id="ARBA00022771"/>
    </source>
</evidence>
<dbReference type="InterPro" id="IPR001841">
    <property type="entry name" value="Znf_RING"/>
</dbReference>
<dbReference type="GO" id="GO:0008270">
    <property type="term" value="F:zinc ion binding"/>
    <property type="evidence" value="ECO:0007669"/>
    <property type="project" value="UniProtKB-KW"/>
</dbReference>
<dbReference type="EMBL" id="BQXU01000020">
    <property type="protein sequence ID" value="GKT47633.1"/>
    <property type="molecule type" value="Genomic_DNA"/>
</dbReference>
<evidence type="ECO:0000256" key="3">
    <source>
        <dbReference type="ARBA" id="ARBA00022833"/>
    </source>
</evidence>
<dbReference type="SMART" id="SM00184">
    <property type="entry name" value="RING"/>
    <property type="match status" value="1"/>
</dbReference>
<protein>
    <recommendedName>
        <fullName evidence="6">RING-type domain-containing protein</fullName>
    </recommendedName>
</protein>
<evidence type="ECO:0000256" key="4">
    <source>
        <dbReference type="PROSITE-ProRule" id="PRU00175"/>
    </source>
</evidence>
<dbReference type="Proteomes" id="UP001055115">
    <property type="component" value="Unassembled WGS sequence"/>
</dbReference>
<dbReference type="GeneID" id="73328616"/>
<reference evidence="7 8" key="1">
    <citation type="submission" date="2022-03" db="EMBL/GenBank/DDBJ databases">
        <title>Genome data of Colletotrichum spp.</title>
        <authorList>
            <person name="Utami Y.D."/>
            <person name="Hiruma K."/>
        </authorList>
    </citation>
    <scope>NUCLEOTIDE SEQUENCE [LARGE SCALE GENOMIC DNA]</scope>
    <source>
        <strain evidence="7 8">MAFF 239500</strain>
    </source>
</reference>
<accession>A0AA37P8K0</accession>
<dbReference type="SUPFAM" id="SSF57850">
    <property type="entry name" value="RING/U-box"/>
    <property type="match status" value="1"/>
</dbReference>
<evidence type="ECO:0000259" key="6">
    <source>
        <dbReference type="PROSITE" id="PS50089"/>
    </source>
</evidence>
<name>A0AA37P8K0_9PEZI</name>
<sequence>MEKYGAENMERIRLAELHIKQQLSLGQDAFGGFQRGGGSGSVAGSVAGSTATWATGQPANHIDPRAGSRSVAGSQAGSHWRNNMAESVAGSVSSSQHMPTGYGGIPVSSGRLQATQGSVGLNGGDQIEAYWPNIKPTFTSDAALLDYTIPCPRCAISMSAAEAGTQHRCMILCCGHMMCDGCITRIATNEKQCPYCALPVGKYIDCAGSCKNPGMIGLGLPSNMGELRRFPRTTTEGGSLPGCCSKCRILRIERDTKKMVRHILNDAKARSVWNPSNDHKPDTKDYSDYVRVPELDRFLAVLRDTVHSAEIHKQYTWLQPDHCNNYSQVWAEKRDYTRPRPGQG</sequence>
<dbReference type="PROSITE" id="PS50089">
    <property type="entry name" value="ZF_RING_2"/>
    <property type="match status" value="1"/>
</dbReference>
<evidence type="ECO:0000256" key="1">
    <source>
        <dbReference type="ARBA" id="ARBA00022723"/>
    </source>
</evidence>
<keyword evidence="2 4" id="KW-0863">Zinc-finger</keyword>
<gene>
    <name evidence="7" type="ORF">ColSpa_07814</name>
</gene>
<keyword evidence="3" id="KW-0862">Zinc</keyword>
<dbReference type="InterPro" id="IPR017907">
    <property type="entry name" value="Znf_RING_CS"/>
</dbReference>
<evidence type="ECO:0000313" key="7">
    <source>
        <dbReference type="EMBL" id="GKT47633.1"/>
    </source>
</evidence>
<dbReference type="InterPro" id="IPR013083">
    <property type="entry name" value="Znf_RING/FYVE/PHD"/>
</dbReference>
<comment type="caution">
    <text evidence="7">The sequence shown here is derived from an EMBL/GenBank/DDBJ whole genome shotgun (WGS) entry which is preliminary data.</text>
</comment>
<organism evidence="7 8">
    <name type="scientific">Colletotrichum spaethianum</name>
    <dbReference type="NCBI Taxonomy" id="700344"/>
    <lineage>
        <taxon>Eukaryota</taxon>
        <taxon>Fungi</taxon>
        <taxon>Dikarya</taxon>
        <taxon>Ascomycota</taxon>
        <taxon>Pezizomycotina</taxon>
        <taxon>Sordariomycetes</taxon>
        <taxon>Hypocreomycetidae</taxon>
        <taxon>Glomerellales</taxon>
        <taxon>Glomerellaceae</taxon>
        <taxon>Colletotrichum</taxon>
        <taxon>Colletotrichum spaethianum species complex</taxon>
    </lineage>
</organism>
<feature type="domain" description="RING-type" evidence="6">
    <location>
        <begin position="151"/>
        <end position="196"/>
    </location>
</feature>
<feature type="region of interest" description="Disordered" evidence="5">
    <location>
        <begin position="54"/>
        <end position="75"/>
    </location>
</feature>
<dbReference type="AlphaFoldDB" id="A0AA37P8K0"/>
<keyword evidence="8" id="KW-1185">Reference proteome</keyword>
<dbReference type="PROSITE" id="PS00518">
    <property type="entry name" value="ZF_RING_1"/>
    <property type="match status" value="1"/>
</dbReference>
<keyword evidence="1" id="KW-0479">Metal-binding</keyword>
<dbReference type="Gene3D" id="3.30.40.10">
    <property type="entry name" value="Zinc/RING finger domain, C3HC4 (zinc finger)"/>
    <property type="match status" value="1"/>
</dbReference>
<evidence type="ECO:0000256" key="5">
    <source>
        <dbReference type="SAM" id="MobiDB-lite"/>
    </source>
</evidence>
<dbReference type="RefSeq" id="XP_049129983.1">
    <property type="nucleotide sequence ID" value="XM_049274026.1"/>
</dbReference>
<evidence type="ECO:0000313" key="8">
    <source>
        <dbReference type="Proteomes" id="UP001055115"/>
    </source>
</evidence>
<proteinExistence type="predicted"/>